<comment type="caution">
    <text evidence="1">The sequence shown here is derived from an EMBL/GenBank/DDBJ whole genome shotgun (WGS) entry which is preliminary data.</text>
</comment>
<reference evidence="1 2" key="1">
    <citation type="submission" date="2024-04" db="EMBL/GenBank/DDBJ databases">
        <title>Human intestinal bacterial collection.</title>
        <authorList>
            <person name="Pauvert C."/>
            <person name="Hitch T.C.A."/>
            <person name="Clavel T."/>
        </authorList>
    </citation>
    <scope>NUCLEOTIDE SEQUENCE [LARGE SCALE GENOMIC DNA]</scope>
    <source>
        <strain evidence="1 2">CLA-AA-H174</strain>
    </source>
</reference>
<evidence type="ECO:0000313" key="2">
    <source>
        <dbReference type="Proteomes" id="UP001465717"/>
    </source>
</evidence>
<keyword evidence="2" id="KW-1185">Reference proteome</keyword>
<protein>
    <submittedName>
        <fullName evidence="1">Uncharacterized protein</fullName>
    </submittedName>
</protein>
<dbReference type="Proteomes" id="UP001465717">
    <property type="component" value="Unassembled WGS sequence"/>
</dbReference>
<name>A0ABV1G2B9_9BACT</name>
<gene>
    <name evidence="1" type="ORF">AAAT87_14990</name>
</gene>
<dbReference type="RefSeq" id="WP_349226869.1">
    <property type="nucleotide sequence ID" value="NZ_JBBNFG020000017.1"/>
</dbReference>
<accession>A0ABV1G2B9</accession>
<evidence type="ECO:0000313" key="1">
    <source>
        <dbReference type="EMBL" id="MEQ2509548.1"/>
    </source>
</evidence>
<sequence>MEEAKEEILSNKSNIDADTLKIVYNQAKKFVPTLHHTFEDLLKHHNSMLVKKADFIASEFD</sequence>
<proteinExistence type="predicted"/>
<dbReference type="EMBL" id="JBBNGE010000096">
    <property type="protein sequence ID" value="MEQ2509548.1"/>
    <property type="molecule type" value="Genomic_DNA"/>
</dbReference>
<organism evidence="1 2">
    <name type="scientific">Segatella sinensis</name>
    <dbReference type="NCBI Taxonomy" id="3085167"/>
    <lineage>
        <taxon>Bacteria</taxon>
        <taxon>Pseudomonadati</taxon>
        <taxon>Bacteroidota</taxon>
        <taxon>Bacteroidia</taxon>
        <taxon>Bacteroidales</taxon>
        <taxon>Prevotellaceae</taxon>
        <taxon>Segatella</taxon>
    </lineage>
</organism>